<dbReference type="PROSITE" id="PS51253">
    <property type="entry name" value="HTH_CENPB"/>
    <property type="match status" value="1"/>
</dbReference>
<dbReference type="GO" id="GO:0003677">
    <property type="term" value="F:DNA binding"/>
    <property type="evidence" value="ECO:0007669"/>
    <property type="project" value="UniProtKB-KW"/>
</dbReference>
<evidence type="ECO:0000259" key="3">
    <source>
        <dbReference type="PROSITE" id="PS51253"/>
    </source>
</evidence>
<name>A0A6J1RFM1_9HYME</name>
<organism evidence="4 5">
    <name type="scientific">Temnothorax curvispinosus</name>
    <dbReference type="NCBI Taxonomy" id="300111"/>
    <lineage>
        <taxon>Eukaryota</taxon>
        <taxon>Metazoa</taxon>
        <taxon>Ecdysozoa</taxon>
        <taxon>Arthropoda</taxon>
        <taxon>Hexapoda</taxon>
        <taxon>Insecta</taxon>
        <taxon>Pterygota</taxon>
        <taxon>Neoptera</taxon>
        <taxon>Endopterygota</taxon>
        <taxon>Hymenoptera</taxon>
        <taxon>Apocrita</taxon>
        <taxon>Aculeata</taxon>
        <taxon>Formicoidea</taxon>
        <taxon>Formicidae</taxon>
        <taxon>Myrmicinae</taxon>
        <taxon>Temnothorax</taxon>
    </lineage>
</organism>
<accession>A0A6J1RFM1</accession>
<sequence length="533" mass="61713">MPTFYGQRKTNRGAWTQENLDKALKDLQKGNVSIREVALNNNIPEKTLRTRLKQNNFIKGRLGKKCYLGEEVEKQLVEHIKKLQSVGFAPSKKEIRKIAFNLSEKMELKQVFNTEKKIAGSDWYKSFMRRNPTLIIRKPRKTSNESANAMNKQDIDNYFHLLKQCLNNNNLTNKPSRIYNMDETSLQLNNEPDFIVAAEDSKNVQARQCTERGETITVVACCNAEGSFLPPYCIFKGVRKQKIWEENMPPGSVIQIRKESAYINEQLFMDWLKNHFIPRKSREQCLLILDGHRSYINSPDILQMATDNNIHILCLPSHTTDYFQPLDRAFFEPLKTYFRDACCEWGNANPNKKIGRNHFGLLLTKAWLRAATVQTGISGFRETGIHPFCPSVIPEYAYLENAIQHEVSSSSESDKEILTSTPVTNLLSTQMCIMIDESMAQPGPSNLCQQRVFLDTSQKNECENECENECVECYESYDNTLPKVNWIQCIKCNKWLHETCTLYYNICNLCKRMELKRAKEDKDKKKFKEAKLL</sequence>
<dbReference type="AlphaFoldDB" id="A0A6J1RFM1"/>
<evidence type="ECO:0000256" key="1">
    <source>
        <dbReference type="ARBA" id="ARBA00004123"/>
    </source>
</evidence>
<keyword evidence="4" id="KW-1185">Reference proteome</keyword>
<dbReference type="InterPro" id="IPR004875">
    <property type="entry name" value="DDE_SF_endonuclease_dom"/>
</dbReference>
<comment type="subcellular location">
    <subcellularLocation>
        <location evidence="1">Nucleus</location>
    </subcellularLocation>
</comment>
<dbReference type="PANTHER" id="PTHR19303:SF74">
    <property type="entry name" value="POGO TRANSPOSABLE ELEMENT WITH KRAB DOMAIN"/>
    <property type="match status" value="1"/>
</dbReference>
<proteinExistence type="predicted"/>
<gene>
    <name evidence="5" type="primary">LOC112468564</name>
</gene>
<reference evidence="5" key="1">
    <citation type="submission" date="2025-08" db="UniProtKB">
        <authorList>
            <consortium name="RefSeq"/>
        </authorList>
    </citation>
    <scope>IDENTIFICATION</scope>
    <source>
        <tissue evidence="5">Whole body</tissue>
    </source>
</reference>
<dbReference type="PANTHER" id="PTHR19303">
    <property type="entry name" value="TRANSPOSON"/>
    <property type="match status" value="1"/>
</dbReference>
<dbReference type="InterPro" id="IPR009057">
    <property type="entry name" value="Homeodomain-like_sf"/>
</dbReference>
<dbReference type="RefSeq" id="XP_024893562.1">
    <property type="nucleotide sequence ID" value="XM_025037794.1"/>
</dbReference>
<evidence type="ECO:0000313" key="5">
    <source>
        <dbReference type="RefSeq" id="XP_024893562.1"/>
    </source>
</evidence>
<keyword evidence="2" id="KW-0238">DNA-binding</keyword>
<dbReference type="OrthoDB" id="7690104at2759"/>
<protein>
    <submittedName>
        <fullName evidence="5">Uncharacterized protein LOC112468564 isoform X1</fullName>
    </submittedName>
</protein>
<dbReference type="Gene3D" id="1.10.10.60">
    <property type="entry name" value="Homeodomain-like"/>
    <property type="match status" value="1"/>
</dbReference>
<feature type="domain" description="HTH CENPB-type" evidence="3">
    <location>
        <begin position="60"/>
        <end position="137"/>
    </location>
</feature>
<dbReference type="InterPro" id="IPR006600">
    <property type="entry name" value="HTH_CenpB_DNA-bd_dom"/>
</dbReference>
<evidence type="ECO:0000313" key="4">
    <source>
        <dbReference type="Proteomes" id="UP000504618"/>
    </source>
</evidence>
<dbReference type="Proteomes" id="UP000504618">
    <property type="component" value="Unplaced"/>
</dbReference>
<dbReference type="Pfam" id="PF03184">
    <property type="entry name" value="DDE_1"/>
    <property type="match status" value="1"/>
</dbReference>
<dbReference type="InterPro" id="IPR050863">
    <property type="entry name" value="CenT-Element_Derived"/>
</dbReference>
<dbReference type="GO" id="GO:0005634">
    <property type="term" value="C:nucleus"/>
    <property type="evidence" value="ECO:0007669"/>
    <property type="project" value="UniProtKB-SubCell"/>
</dbReference>
<evidence type="ECO:0000256" key="2">
    <source>
        <dbReference type="ARBA" id="ARBA00023125"/>
    </source>
</evidence>
<dbReference type="GeneID" id="112468564"/>
<dbReference type="SUPFAM" id="SSF46689">
    <property type="entry name" value="Homeodomain-like"/>
    <property type="match status" value="1"/>
</dbReference>